<dbReference type="PANTHER" id="PTHR21237:SF23">
    <property type="entry name" value="GRPE PROTEIN HOMOLOG, MITOCHONDRIAL"/>
    <property type="match status" value="1"/>
</dbReference>
<dbReference type="Pfam" id="PF01025">
    <property type="entry name" value="GrpE"/>
    <property type="match status" value="1"/>
</dbReference>
<gene>
    <name evidence="3" type="primary">grpE</name>
    <name evidence="6" type="ORF">AWY79_15035</name>
</gene>
<comment type="function">
    <text evidence="3 4">Participates actively in the response to hyperosmotic and heat shock by preventing the aggregation of stress-denatured proteins, in association with DnaK and GrpE. It is the nucleotide exchange factor for DnaK and may function as a thermosensor. Unfolded proteins bind initially to DnaJ; upon interaction with the DnaJ-bound protein, DnaK hydrolyzes its bound ATP, resulting in the formation of a stable complex. GrpE releases ADP from DnaK; ATP binding to DnaK triggers the release of the substrate protein, thus completing the reaction cycle. Several rounds of ATP-dependent interactions between DnaJ, DnaK and GrpE are required for fully efficient folding.</text>
</comment>
<dbReference type="SUPFAM" id="SSF51064">
    <property type="entry name" value="Head domain of nucleotide exchange factor GrpE"/>
    <property type="match status" value="1"/>
</dbReference>
<reference evidence="6 7" key="1">
    <citation type="journal article" date="2016" name="Front. Microbiol.">
        <title>Genome Sequence of the Piezophilic, Mesophilic Sulfate-Reducing Bacterium Desulfovibrio indicus J2T.</title>
        <authorList>
            <person name="Cao J."/>
            <person name="Maignien L."/>
            <person name="Shao Z."/>
            <person name="Alain K."/>
            <person name="Jebbar M."/>
        </authorList>
    </citation>
    <scope>NUCLEOTIDE SEQUENCE [LARGE SCALE GENOMIC DNA]</scope>
    <source>
        <strain evidence="6 7">J2</strain>
    </source>
</reference>
<accession>A0ABM5YZR8</accession>
<comment type="similarity">
    <text evidence="1 3 5">Belongs to the GrpE family.</text>
</comment>
<dbReference type="EMBL" id="CP014206">
    <property type="protein sequence ID" value="AMK13020.1"/>
    <property type="molecule type" value="Genomic_DNA"/>
</dbReference>
<dbReference type="Gene3D" id="3.90.20.20">
    <property type="match status" value="1"/>
</dbReference>
<organism evidence="6 7">
    <name type="scientific">Pseudodesulfovibrio indicus</name>
    <dbReference type="NCBI Taxonomy" id="1716143"/>
    <lineage>
        <taxon>Bacteria</taxon>
        <taxon>Pseudomonadati</taxon>
        <taxon>Thermodesulfobacteriota</taxon>
        <taxon>Desulfovibrionia</taxon>
        <taxon>Desulfovibrionales</taxon>
        <taxon>Desulfovibrionaceae</taxon>
    </lineage>
</organism>
<comment type="subunit">
    <text evidence="3">Homodimer.</text>
</comment>
<dbReference type="CDD" id="cd00446">
    <property type="entry name" value="GrpE"/>
    <property type="match status" value="1"/>
</dbReference>
<proteinExistence type="inferred from homology"/>
<dbReference type="Proteomes" id="UP000055611">
    <property type="component" value="Chromosome"/>
</dbReference>
<name>A0ABM5YZR8_9BACT</name>
<dbReference type="HAMAP" id="MF_01151">
    <property type="entry name" value="GrpE"/>
    <property type="match status" value="1"/>
</dbReference>
<evidence type="ECO:0000256" key="5">
    <source>
        <dbReference type="RuleBase" id="RU004478"/>
    </source>
</evidence>
<evidence type="ECO:0000256" key="1">
    <source>
        <dbReference type="ARBA" id="ARBA00009054"/>
    </source>
</evidence>
<protein>
    <recommendedName>
        <fullName evidence="3 4">Protein GrpE</fullName>
    </recommendedName>
    <alternativeName>
        <fullName evidence="3">HSP-70 cofactor</fullName>
    </alternativeName>
</protein>
<keyword evidence="3 4" id="KW-0346">Stress response</keyword>
<evidence type="ECO:0000256" key="2">
    <source>
        <dbReference type="ARBA" id="ARBA00023186"/>
    </source>
</evidence>
<comment type="subcellular location">
    <subcellularLocation>
        <location evidence="3">Cytoplasm</location>
    </subcellularLocation>
</comment>
<evidence type="ECO:0000256" key="4">
    <source>
        <dbReference type="RuleBase" id="RU000639"/>
    </source>
</evidence>
<dbReference type="SUPFAM" id="SSF58014">
    <property type="entry name" value="Coiled-coil domain of nucleotide exchange factor GrpE"/>
    <property type="match status" value="1"/>
</dbReference>
<sequence>MSREELAALCKESICPGCDVFKEAESIRLRALADSENVKKRLLRETEEMKKYAGESVLADLLPILDNLDLALAHTDGLSAECKNFVIGVDMTRKLFVDAVKGHGLEVVQAAKGADFDPEVHDAVGTVQEPGLGDNQIAQVIQNGYRLKGRLLRPAKVMVNKP</sequence>
<dbReference type="InterPro" id="IPR013805">
    <property type="entry name" value="GrpE_CC"/>
</dbReference>
<keyword evidence="7" id="KW-1185">Reference proteome</keyword>
<dbReference type="InterPro" id="IPR000740">
    <property type="entry name" value="GrpE"/>
</dbReference>
<evidence type="ECO:0000313" key="7">
    <source>
        <dbReference type="Proteomes" id="UP000055611"/>
    </source>
</evidence>
<keyword evidence="2 3" id="KW-0143">Chaperone</keyword>
<keyword evidence="3" id="KW-0963">Cytoplasm</keyword>
<dbReference type="Gene3D" id="2.30.22.10">
    <property type="entry name" value="Head domain of nucleotide exchange factor GrpE"/>
    <property type="match status" value="1"/>
</dbReference>
<evidence type="ECO:0000256" key="3">
    <source>
        <dbReference type="HAMAP-Rule" id="MF_01151"/>
    </source>
</evidence>
<dbReference type="PROSITE" id="PS01071">
    <property type="entry name" value="GRPE"/>
    <property type="match status" value="1"/>
</dbReference>
<dbReference type="InterPro" id="IPR009012">
    <property type="entry name" value="GrpE_head"/>
</dbReference>
<dbReference type="PANTHER" id="PTHR21237">
    <property type="entry name" value="GRPE PROTEIN"/>
    <property type="match status" value="1"/>
</dbReference>
<dbReference type="PRINTS" id="PR00773">
    <property type="entry name" value="GRPEPROTEIN"/>
</dbReference>
<evidence type="ECO:0000313" key="6">
    <source>
        <dbReference type="EMBL" id="AMK13020.1"/>
    </source>
</evidence>